<dbReference type="EMBL" id="BT134058">
    <property type="protein sequence ID" value="AFK33853.1"/>
    <property type="molecule type" value="mRNA"/>
</dbReference>
<evidence type="ECO:0000313" key="1">
    <source>
        <dbReference type="EMBL" id="AFK33853.1"/>
    </source>
</evidence>
<organism evidence="1">
    <name type="scientific">Medicago truncatula</name>
    <name type="common">Barrel medic</name>
    <name type="synonym">Medicago tribuloides</name>
    <dbReference type="NCBI Taxonomy" id="3880"/>
    <lineage>
        <taxon>Eukaryota</taxon>
        <taxon>Viridiplantae</taxon>
        <taxon>Streptophyta</taxon>
        <taxon>Embryophyta</taxon>
        <taxon>Tracheophyta</taxon>
        <taxon>Spermatophyta</taxon>
        <taxon>Magnoliopsida</taxon>
        <taxon>eudicotyledons</taxon>
        <taxon>Gunneridae</taxon>
        <taxon>Pentapetalae</taxon>
        <taxon>rosids</taxon>
        <taxon>fabids</taxon>
        <taxon>Fabales</taxon>
        <taxon>Fabaceae</taxon>
        <taxon>Papilionoideae</taxon>
        <taxon>50 kb inversion clade</taxon>
        <taxon>NPAAA clade</taxon>
        <taxon>Hologalegina</taxon>
        <taxon>IRL clade</taxon>
        <taxon>Trifolieae</taxon>
        <taxon>Medicago</taxon>
    </lineage>
</organism>
<protein>
    <submittedName>
        <fullName evidence="1">Uncharacterized protein</fullName>
    </submittedName>
</protein>
<name>I3S0R1_MEDTR</name>
<accession>I3S0R1</accession>
<reference evidence="1" key="1">
    <citation type="submission" date="2012-05" db="EMBL/GenBank/DDBJ databases">
        <authorList>
            <person name="Krishnakumar V."/>
            <person name="Cheung F."/>
            <person name="Xiao Y."/>
            <person name="Chan A."/>
            <person name="Moskal W.A."/>
            <person name="Town C.D."/>
        </authorList>
    </citation>
    <scope>NUCLEOTIDE SEQUENCE</scope>
</reference>
<dbReference type="AlphaFoldDB" id="I3S0R1"/>
<proteinExistence type="evidence at transcript level"/>
<sequence length="67" mass="7371">MKVLCTLEIHPNPNPTFSLSLSLSNLSLFNGFSSHFLSTLSPPQTQHHNTLSPFNLTIPHSLSNLSL</sequence>